<reference evidence="2 3" key="1">
    <citation type="submission" date="2018-08" db="EMBL/GenBank/DDBJ databases">
        <title>Lysobacter sp. zong2l5, whole genome shotgun sequence.</title>
        <authorList>
            <person name="Zhang X."/>
            <person name="Feng G."/>
            <person name="Zhu H."/>
        </authorList>
    </citation>
    <scope>NUCLEOTIDE SEQUENCE [LARGE SCALE GENOMIC DNA]</scope>
    <source>
        <strain evidence="3">zong2l5</strain>
    </source>
</reference>
<feature type="signal peptide" evidence="1">
    <location>
        <begin position="1"/>
        <end position="22"/>
    </location>
</feature>
<evidence type="ECO:0000313" key="3">
    <source>
        <dbReference type="Proteomes" id="UP000264492"/>
    </source>
</evidence>
<sequence>MRKKTAWTLGLLAAAAMGAAIAAVGPTGPGQFYYYYDANGAVVGYQAIDCYGNRTSWGKFTKNYADGYFICDPDPR</sequence>
<proteinExistence type="predicted"/>
<dbReference type="InterPro" id="IPR046256">
    <property type="entry name" value="DUF6289"/>
</dbReference>
<feature type="chain" id="PRO_5016664244" description="Secreted protein" evidence="1">
    <location>
        <begin position="23"/>
        <end position="76"/>
    </location>
</feature>
<keyword evidence="3" id="KW-1185">Reference proteome</keyword>
<accession>A0A371K1G5</accession>
<dbReference type="RefSeq" id="WP_115857154.1">
    <property type="nucleotide sequence ID" value="NZ_QTSU01000001.1"/>
</dbReference>
<evidence type="ECO:0008006" key="4">
    <source>
        <dbReference type="Google" id="ProtNLM"/>
    </source>
</evidence>
<dbReference type="AlphaFoldDB" id="A0A371K1G5"/>
<dbReference type="OrthoDB" id="6027366at2"/>
<evidence type="ECO:0000313" key="2">
    <source>
        <dbReference type="EMBL" id="RDZ27710.1"/>
    </source>
</evidence>
<protein>
    <recommendedName>
        <fullName evidence="4">Secreted protein</fullName>
    </recommendedName>
</protein>
<name>A0A371K1G5_9GAMM</name>
<evidence type="ECO:0000256" key="1">
    <source>
        <dbReference type="SAM" id="SignalP"/>
    </source>
</evidence>
<dbReference type="EMBL" id="QTSU01000001">
    <property type="protein sequence ID" value="RDZ27710.1"/>
    <property type="molecule type" value="Genomic_DNA"/>
</dbReference>
<organism evidence="2 3">
    <name type="scientific">Lysobacter silvisoli</name>
    <dbReference type="NCBI Taxonomy" id="2293254"/>
    <lineage>
        <taxon>Bacteria</taxon>
        <taxon>Pseudomonadati</taxon>
        <taxon>Pseudomonadota</taxon>
        <taxon>Gammaproteobacteria</taxon>
        <taxon>Lysobacterales</taxon>
        <taxon>Lysobacteraceae</taxon>
        <taxon>Lysobacter</taxon>
    </lineage>
</organism>
<comment type="caution">
    <text evidence="2">The sequence shown here is derived from an EMBL/GenBank/DDBJ whole genome shotgun (WGS) entry which is preliminary data.</text>
</comment>
<dbReference type="Pfam" id="PF19806">
    <property type="entry name" value="DUF6289"/>
    <property type="match status" value="1"/>
</dbReference>
<keyword evidence="1" id="KW-0732">Signal</keyword>
<gene>
    <name evidence="2" type="ORF">DX914_00590</name>
</gene>
<dbReference type="Proteomes" id="UP000264492">
    <property type="component" value="Unassembled WGS sequence"/>
</dbReference>